<dbReference type="SMART" id="SM00420">
    <property type="entry name" value="HTH_DEOR"/>
    <property type="match status" value="1"/>
</dbReference>
<evidence type="ECO:0000256" key="2">
    <source>
        <dbReference type="ARBA" id="ARBA00023125"/>
    </source>
</evidence>
<dbReference type="InterPro" id="IPR050313">
    <property type="entry name" value="Carb_Metab_HTH_regulators"/>
</dbReference>
<evidence type="ECO:0000256" key="1">
    <source>
        <dbReference type="ARBA" id="ARBA00023015"/>
    </source>
</evidence>
<dbReference type="SUPFAM" id="SSF46785">
    <property type="entry name" value="Winged helix' DNA-binding domain"/>
    <property type="match status" value="1"/>
</dbReference>
<dbReference type="InterPro" id="IPR014036">
    <property type="entry name" value="DeoR-like_C"/>
</dbReference>
<dbReference type="PANTHER" id="PTHR30363:SF44">
    <property type="entry name" value="AGA OPERON TRANSCRIPTIONAL REPRESSOR-RELATED"/>
    <property type="match status" value="1"/>
</dbReference>
<dbReference type="InterPro" id="IPR018356">
    <property type="entry name" value="Tscrpt_reg_HTH_DeoR_CS"/>
</dbReference>
<keyword evidence="6" id="KW-1185">Reference proteome</keyword>
<dbReference type="GO" id="GO:0003677">
    <property type="term" value="F:DNA binding"/>
    <property type="evidence" value="ECO:0007669"/>
    <property type="project" value="UniProtKB-KW"/>
</dbReference>
<evidence type="ECO:0000259" key="4">
    <source>
        <dbReference type="PROSITE" id="PS51000"/>
    </source>
</evidence>
<dbReference type="Gene3D" id="3.40.50.1360">
    <property type="match status" value="1"/>
</dbReference>
<feature type="domain" description="HTH deoR-type" evidence="4">
    <location>
        <begin position="3"/>
        <end position="58"/>
    </location>
</feature>
<dbReference type="RefSeq" id="WP_272434750.1">
    <property type="nucleotide sequence ID" value="NZ_JAMQKB010000001.1"/>
</dbReference>
<dbReference type="SUPFAM" id="SSF100950">
    <property type="entry name" value="NagB/RpiA/CoA transferase-like"/>
    <property type="match status" value="1"/>
</dbReference>
<dbReference type="AlphaFoldDB" id="A0A9X3WN56"/>
<gene>
    <name evidence="5" type="ORF">NC797_01095</name>
</gene>
<accession>A0A9X3WN56</accession>
<dbReference type="Proteomes" id="UP001145050">
    <property type="component" value="Unassembled WGS sequence"/>
</dbReference>
<dbReference type="PROSITE" id="PS51000">
    <property type="entry name" value="HTH_DEOR_2"/>
    <property type="match status" value="1"/>
</dbReference>
<dbReference type="GO" id="GO:0003700">
    <property type="term" value="F:DNA-binding transcription factor activity"/>
    <property type="evidence" value="ECO:0007669"/>
    <property type="project" value="InterPro"/>
</dbReference>
<sequence length="251" mass="27954">MLQIERREKIYSKINRDGKILIENLVKEFDVSAMTIRRDLDALELDGRIIRSHGGAVSIETLTSETPYYSKQSKFTKQKEAIAKQAVTLIPKNAQIILDSGTTTLEIAKLIKHREDLTIVTNDIKITTELLNSKSNIILTGGNLQSEIGACLGPHVENLLCQIKVDIVFLGAHAIDLETGISAPTLDKSHAKKLMIKAASTKWVVADKSKFNQRAFAHVCCFDQIDGIITDSRLSTNDRKTYEKVIDLTYA</sequence>
<reference evidence="5" key="1">
    <citation type="submission" date="2022-06" db="EMBL/GenBank/DDBJ databases">
        <title>Aquibacillus sp. a new bacterium isolated from soil saline samples.</title>
        <authorList>
            <person name="Galisteo C."/>
            <person name="De La Haba R."/>
            <person name="Sanchez-Porro C."/>
            <person name="Ventosa A."/>
        </authorList>
    </citation>
    <scope>NUCLEOTIDE SEQUENCE</scope>
    <source>
        <strain evidence="5">3ASR75-11</strain>
    </source>
</reference>
<dbReference type="InterPro" id="IPR036390">
    <property type="entry name" value="WH_DNA-bd_sf"/>
</dbReference>
<keyword evidence="3" id="KW-0804">Transcription</keyword>
<evidence type="ECO:0000313" key="6">
    <source>
        <dbReference type="Proteomes" id="UP001145050"/>
    </source>
</evidence>
<dbReference type="PANTHER" id="PTHR30363">
    <property type="entry name" value="HTH-TYPE TRANSCRIPTIONAL REGULATOR SRLR-RELATED"/>
    <property type="match status" value="1"/>
</dbReference>
<protein>
    <submittedName>
        <fullName evidence="5">DeoR/GlpR family DNA-binding transcription regulator</fullName>
    </submittedName>
</protein>
<keyword evidence="2 5" id="KW-0238">DNA-binding</keyword>
<organism evidence="5 6">
    <name type="scientific">Terrihalobacillus insolitus</name>
    <dbReference type="NCBI Taxonomy" id="2950438"/>
    <lineage>
        <taxon>Bacteria</taxon>
        <taxon>Bacillati</taxon>
        <taxon>Bacillota</taxon>
        <taxon>Bacilli</taxon>
        <taxon>Bacillales</taxon>
        <taxon>Bacillaceae</taxon>
        <taxon>Terrihalobacillus</taxon>
    </lineage>
</organism>
<dbReference type="Gene3D" id="1.10.10.10">
    <property type="entry name" value="Winged helix-like DNA-binding domain superfamily/Winged helix DNA-binding domain"/>
    <property type="match status" value="1"/>
</dbReference>
<dbReference type="EMBL" id="JAMQKB010000001">
    <property type="protein sequence ID" value="MDC3423102.1"/>
    <property type="molecule type" value="Genomic_DNA"/>
</dbReference>
<dbReference type="InterPro" id="IPR036388">
    <property type="entry name" value="WH-like_DNA-bd_sf"/>
</dbReference>
<keyword evidence="1" id="KW-0805">Transcription regulation</keyword>
<dbReference type="SMART" id="SM01134">
    <property type="entry name" value="DeoRC"/>
    <property type="match status" value="1"/>
</dbReference>
<dbReference type="InterPro" id="IPR001034">
    <property type="entry name" value="DeoR_HTH"/>
</dbReference>
<evidence type="ECO:0000256" key="3">
    <source>
        <dbReference type="ARBA" id="ARBA00023163"/>
    </source>
</evidence>
<dbReference type="Pfam" id="PF08220">
    <property type="entry name" value="HTH_DeoR"/>
    <property type="match status" value="1"/>
</dbReference>
<dbReference type="PRINTS" id="PR00037">
    <property type="entry name" value="HTHLACR"/>
</dbReference>
<dbReference type="PROSITE" id="PS00894">
    <property type="entry name" value="HTH_DEOR_1"/>
    <property type="match status" value="1"/>
</dbReference>
<proteinExistence type="predicted"/>
<name>A0A9X3WN56_9BACI</name>
<dbReference type="Pfam" id="PF00455">
    <property type="entry name" value="DeoRC"/>
    <property type="match status" value="1"/>
</dbReference>
<dbReference type="InterPro" id="IPR037171">
    <property type="entry name" value="NagB/RpiA_transferase-like"/>
</dbReference>
<evidence type="ECO:0000313" key="5">
    <source>
        <dbReference type="EMBL" id="MDC3423102.1"/>
    </source>
</evidence>
<comment type="caution">
    <text evidence="5">The sequence shown here is derived from an EMBL/GenBank/DDBJ whole genome shotgun (WGS) entry which is preliminary data.</text>
</comment>